<keyword evidence="3" id="KW-1185">Reference proteome</keyword>
<keyword evidence="1" id="KW-0732">Signal</keyword>
<protein>
    <submittedName>
        <fullName evidence="2">Uncharacterized protein</fullName>
    </submittedName>
</protein>
<evidence type="ECO:0000313" key="3">
    <source>
        <dbReference type="Proteomes" id="UP000319576"/>
    </source>
</evidence>
<dbReference type="OrthoDB" id="9933730at2"/>
<dbReference type="RefSeq" id="WP_145234851.1">
    <property type="nucleotide sequence ID" value="NZ_CP036273.1"/>
</dbReference>
<sequence precursor="true">MFAALRRPCLLAAAVVLTVLGSAPAADAGWVTIQNDTGRVVVVQTTVTSNNQPRRGRPVRLLPGEHVREYHAAAAVQVEVFEGREQDRSLYCGQLALRTDPQAFSIASAGRGVTVTPAGR</sequence>
<dbReference type="EMBL" id="CP036273">
    <property type="protein sequence ID" value="QDU19108.1"/>
    <property type="molecule type" value="Genomic_DNA"/>
</dbReference>
<gene>
    <name evidence="2" type="ORF">ETAA1_10120</name>
</gene>
<evidence type="ECO:0000256" key="1">
    <source>
        <dbReference type="SAM" id="SignalP"/>
    </source>
</evidence>
<dbReference type="Proteomes" id="UP000319576">
    <property type="component" value="Chromosome"/>
</dbReference>
<dbReference type="KEGG" id="uli:ETAA1_10120"/>
<feature type="signal peptide" evidence="1">
    <location>
        <begin position="1"/>
        <end position="28"/>
    </location>
</feature>
<accession>A0A517XNM3</accession>
<proteinExistence type="predicted"/>
<reference evidence="2 3" key="1">
    <citation type="submission" date="2019-02" db="EMBL/GenBank/DDBJ databases">
        <title>Deep-cultivation of Planctomycetes and their phenomic and genomic characterization uncovers novel biology.</title>
        <authorList>
            <person name="Wiegand S."/>
            <person name="Jogler M."/>
            <person name="Boedeker C."/>
            <person name="Pinto D."/>
            <person name="Vollmers J."/>
            <person name="Rivas-Marin E."/>
            <person name="Kohn T."/>
            <person name="Peeters S.H."/>
            <person name="Heuer A."/>
            <person name="Rast P."/>
            <person name="Oberbeckmann S."/>
            <person name="Bunk B."/>
            <person name="Jeske O."/>
            <person name="Meyerdierks A."/>
            <person name="Storesund J.E."/>
            <person name="Kallscheuer N."/>
            <person name="Luecker S."/>
            <person name="Lage O.M."/>
            <person name="Pohl T."/>
            <person name="Merkel B.J."/>
            <person name="Hornburger P."/>
            <person name="Mueller R.-W."/>
            <person name="Bruemmer F."/>
            <person name="Labrenz M."/>
            <person name="Spormann A.M."/>
            <person name="Op den Camp H."/>
            <person name="Overmann J."/>
            <person name="Amann R."/>
            <person name="Jetten M.S.M."/>
            <person name="Mascher T."/>
            <person name="Medema M.H."/>
            <person name="Devos D.P."/>
            <person name="Kaster A.-K."/>
            <person name="Ovreas L."/>
            <person name="Rohde M."/>
            <person name="Galperin M.Y."/>
            <person name="Jogler C."/>
        </authorList>
    </citation>
    <scope>NUCLEOTIDE SEQUENCE [LARGE SCALE GENOMIC DNA]</scope>
    <source>
        <strain evidence="2 3">ETA_A1</strain>
    </source>
</reference>
<organism evidence="2 3">
    <name type="scientific">Urbifossiella limnaea</name>
    <dbReference type="NCBI Taxonomy" id="2528023"/>
    <lineage>
        <taxon>Bacteria</taxon>
        <taxon>Pseudomonadati</taxon>
        <taxon>Planctomycetota</taxon>
        <taxon>Planctomycetia</taxon>
        <taxon>Gemmatales</taxon>
        <taxon>Gemmataceae</taxon>
        <taxon>Urbifossiella</taxon>
    </lineage>
</organism>
<dbReference type="AlphaFoldDB" id="A0A517XNM3"/>
<feature type="chain" id="PRO_5021969622" evidence="1">
    <location>
        <begin position="29"/>
        <end position="120"/>
    </location>
</feature>
<name>A0A517XNM3_9BACT</name>
<evidence type="ECO:0000313" key="2">
    <source>
        <dbReference type="EMBL" id="QDU19108.1"/>
    </source>
</evidence>